<dbReference type="OrthoDB" id="9177965at2"/>
<accession>A0A1H6X0Y8</accession>
<evidence type="ECO:0000313" key="4">
    <source>
        <dbReference type="Proteomes" id="UP000242930"/>
    </source>
</evidence>
<evidence type="ECO:0000313" key="3">
    <source>
        <dbReference type="EMBL" id="SEJ18740.1"/>
    </source>
</evidence>
<dbReference type="InterPro" id="IPR018389">
    <property type="entry name" value="DctP_fam"/>
</dbReference>
<dbReference type="PANTHER" id="PTHR33376">
    <property type="match status" value="1"/>
</dbReference>
<organism evidence="3 4">
    <name type="scientific">Pseudomonas linyingensis</name>
    <dbReference type="NCBI Taxonomy" id="915471"/>
    <lineage>
        <taxon>Bacteria</taxon>
        <taxon>Pseudomonadati</taxon>
        <taxon>Pseudomonadota</taxon>
        <taxon>Gammaproteobacteria</taxon>
        <taxon>Pseudomonadales</taxon>
        <taxon>Pseudomonadaceae</taxon>
        <taxon>Pseudomonas</taxon>
    </lineage>
</organism>
<dbReference type="InterPro" id="IPR038404">
    <property type="entry name" value="TRAP_DctP_sf"/>
</dbReference>
<feature type="chain" id="PRO_5017328469" evidence="2">
    <location>
        <begin position="23"/>
        <end position="343"/>
    </location>
</feature>
<evidence type="ECO:0000256" key="1">
    <source>
        <dbReference type="ARBA" id="ARBA00022729"/>
    </source>
</evidence>
<gene>
    <name evidence="3" type="ORF">SAMN05216201_105201</name>
</gene>
<dbReference type="CDD" id="cd13665">
    <property type="entry name" value="PBP2_TRAP_Dctp3_4"/>
    <property type="match status" value="1"/>
</dbReference>
<dbReference type="GO" id="GO:0055085">
    <property type="term" value="P:transmembrane transport"/>
    <property type="evidence" value="ECO:0007669"/>
    <property type="project" value="InterPro"/>
</dbReference>
<dbReference type="Pfam" id="PF03480">
    <property type="entry name" value="DctP"/>
    <property type="match status" value="1"/>
</dbReference>
<sequence>MKKIWRVAVMTTMAFLASGVQAETRLTMSSWLPAGHPLVRDVMEPWAKSVEQVTEGRVKVVMLPSALGHPRVHYDIAAEGQADITYGAHGYTPGRFSLYKMVEFPFGGNSAEATSVAYWRVYNKYLSAAGEHKDTKLLGLFTHGPGHIHNSKHSVSSSADLKGMKLRVGGGIMNDLSKGLGYVPLQQPSSSTYELISSGVADGTLFPLESVPAFNIDKKATHTTLVPGGLYNFSFFVVMNKERFESLPEQDRAAIDKVSGEALARLAGHMWDVEDAKGLQTIKANGNEVLTATDTFMGEIRAASEPMEQEWLKQAEAAGVNGQDALAEFRQLSNQLSHNLASK</sequence>
<dbReference type="STRING" id="915471.SAMN05216201_105201"/>
<keyword evidence="4" id="KW-1185">Reference proteome</keyword>
<dbReference type="NCBIfam" id="NF037995">
    <property type="entry name" value="TRAP_S1"/>
    <property type="match status" value="1"/>
</dbReference>
<name>A0A1H6X0Y8_9PSED</name>
<dbReference type="Gene3D" id="3.40.190.170">
    <property type="entry name" value="Bacterial extracellular solute-binding protein, family 7"/>
    <property type="match status" value="1"/>
</dbReference>
<proteinExistence type="predicted"/>
<protein>
    <submittedName>
        <fullName evidence="3">TRAP-type C4-dicarboxylate transport system, substrate-binding protein</fullName>
    </submittedName>
</protein>
<reference evidence="4" key="1">
    <citation type="submission" date="2016-10" db="EMBL/GenBank/DDBJ databases">
        <authorList>
            <person name="Varghese N."/>
            <person name="Submissions S."/>
        </authorList>
    </citation>
    <scope>NUCLEOTIDE SEQUENCE [LARGE SCALE GENOMIC DNA]</scope>
    <source>
        <strain evidence="4">LMG 25967</strain>
    </source>
</reference>
<evidence type="ECO:0000256" key="2">
    <source>
        <dbReference type="SAM" id="SignalP"/>
    </source>
</evidence>
<dbReference type="Proteomes" id="UP000242930">
    <property type="component" value="Unassembled WGS sequence"/>
</dbReference>
<feature type="signal peptide" evidence="2">
    <location>
        <begin position="1"/>
        <end position="22"/>
    </location>
</feature>
<keyword evidence="1 2" id="KW-0732">Signal</keyword>
<dbReference type="EMBL" id="FNZE01000005">
    <property type="protein sequence ID" value="SEJ18740.1"/>
    <property type="molecule type" value="Genomic_DNA"/>
</dbReference>
<dbReference type="AlphaFoldDB" id="A0A1H6X0Y8"/>
<dbReference type="PANTHER" id="PTHR33376:SF15">
    <property type="entry name" value="BLL6794 PROTEIN"/>
    <property type="match status" value="1"/>
</dbReference>